<name>A0A8S5SZ57_9CAUD</name>
<protein>
    <submittedName>
        <fullName evidence="1">Uncharacterized protein</fullName>
    </submittedName>
</protein>
<dbReference type="EMBL" id="BK032706">
    <property type="protein sequence ID" value="DAF56067.1"/>
    <property type="molecule type" value="Genomic_DNA"/>
</dbReference>
<reference evidence="1" key="1">
    <citation type="journal article" date="2021" name="Proc. Natl. Acad. Sci. U.S.A.">
        <title>A Catalog of Tens of Thousands of Viruses from Human Metagenomes Reveals Hidden Associations with Chronic Diseases.</title>
        <authorList>
            <person name="Tisza M.J."/>
            <person name="Buck C.B."/>
        </authorList>
    </citation>
    <scope>NUCLEOTIDE SEQUENCE</scope>
    <source>
        <strain evidence="1">CtOXk3</strain>
    </source>
</reference>
<accession>A0A8S5SZ57</accession>
<sequence length="50" mass="6221">MARRKSKELKENEDDLLFYLEYWQEFPDTFKRVAEKEIAELENKIKNKKK</sequence>
<evidence type="ECO:0000313" key="1">
    <source>
        <dbReference type="EMBL" id="DAF56067.1"/>
    </source>
</evidence>
<proteinExistence type="predicted"/>
<organism evidence="1">
    <name type="scientific">Siphoviridae sp. ctOXk3</name>
    <dbReference type="NCBI Taxonomy" id="2827861"/>
    <lineage>
        <taxon>Viruses</taxon>
        <taxon>Duplodnaviria</taxon>
        <taxon>Heunggongvirae</taxon>
        <taxon>Uroviricota</taxon>
        <taxon>Caudoviricetes</taxon>
    </lineage>
</organism>